<dbReference type="GO" id="GO:0016757">
    <property type="term" value="F:glycosyltransferase activity"/>
    <property type="evidence" value="ECO:0007669"/>
    <property type="project" value="UniProtKB-KW"/>
</dbReference>
<protein>
    <recommendedName>
        <fullName evidence="7">O-fucosyltransferase family protein</fullName>
    </recommendedName>
</protein>
<dbReference type="PROSITE" id="PS51375">
    <property type="entry name" value="PPR"/>
    <property type="match status" value="3"/>
</dbReference>
<dbReference type="NCBIfam" id="TIGR00756">
    <property type="entry name" value="PPR"/>
    <property type="match status" value="4"/>
</dbReference>
<feature type="compositionally biased region" description="Polar residues" evidence="9">
    <location>
        <begin position="8"/>
        <end position="25"/>
    </location>
</feature>
<evidence type="ECO:0000256" key="5">
    <source>
        <dbReference type="ARBA" id="ARBA00023253"/>
    </source>
</evidence>
<evidence type="ECO:0000256" key="6">
    <source>
        <dbReference type="ARBA" id="ARBA00023277"/>
    </source>
</evidence>
<dbReference type="FunFam" id="1.25.40.10:FF:000381">
    <property type="entry name" value="Pentatricopeptide repeat-containing protein"/>
    <property type="match status" value="1"/>
</dbReference>
<sequence>MKAKVHNGNGNTGCASEGSGDSNSPARRPPAVTSRPEYPNAAAGFALKFSLIFAGRTLLLGSFSGGTSESSGPNGYLIIEANGGLNQQRSAICNAVALAGLLNAILVIPHFEFNSVWRDPSEFKDIYDEDHFIATLEGHVKVVKQLPDEVMERYDYNISSIPNIRVQAWAPANYYLGEVYPVLQEKGVIRIAPFANRLAMSIPPHIQLLRCMANYKALRFSSPISTLAHKLVDRMIEKSSRTGGKYVSIHLRFEEVGMVLRGMGFDNNTSIYLASGKIYKAERHLAPLLQMFPLLYTKESLATPDELAPFEGYSSRLAALDYTVCLFSEVFMTTQGGNFPHFLMGQRRFLFDGHAKTIRPDKRKLVVLLQDMEISWKAFKDQMEMMLKESDRQGVMLCVPTLLTSEGRTPLREIIGVTIYGNCAHMDLKHIAAAIRHCGRVQILKHGKSFHSRLIKTGYSHNVYMASNLISMYVDCSFLEDAHKMFDEMPDKNIVTWTTMVSAYTISGKPHEAIKLYIQMLDSKAEVPNGFMYSVVLKACGHVGDIELGKLIHKRISRENLDNDVVLMNALLDMYVKCGSLDEARNVFDGICLGANSITWNTIISGYCKEGLMKDAVHLFNRMPEPNAVSWNIIIAGFVDKRSFAALEFVCKMHHQGVKLDDFTFPCALKSCSYDCFLDMGRQIHCYVIKSGFASSCFTMSALVDMYSNCSQLNEAIKLFDQYSGGNGSISDSLVLWNSMLSGCVVNGQNMVALSMLAKIYLSGACIDSYTFSSALKVCINLLNLRLGIQVHGLVIISGYELDYAVGSVLVYLYAKLGNLKDAIGLFHRLPKKDIVAWYGLIVGCAKMGLNSLGFSLFRYMVNLDIEVDQYVISYVLKICSSLASLGSGKQVHAFCIKNGYETEGVTVTALIDMYSKCGEIEDGITLFDSVLDKDIVCWTGIIVGCGQNGRSKEAVEFYKKMVQIGLKPNEVTFLGVLTACRHAGLIEEAWNIFKSMKFNYGLEPHIEHYYCMVELLGQAGCFNEAMKLIAEMPFKPDKTIWSSLLGACGTLGNTELVSTIEENLLATSPDDPSVYVMLSNAFAMLGMWDNLSKVRKAAKKLGIKKAGKSWIEISS</sequence>
<dbReference type="InterPro" id="IPR046848">
    <property type="entry name" value="E_motif"/>
</dbReference>
<organism evidence="11 12">
    <name type="scientific">Hevea brasiliensis</name>
    <name type="common">Para rubber tree</name>
    <name type="synonym">Siphonia brasiliensis</name>
    <dbReference type="NCBI Taxonomy" id="3981"/>
    <lineage>
        <taxon>Eukaryota</taxon>
        <taxon>Viridiplantae</taxon>
        <taxon>Streptophyta</taxon>
        <taxon>Embryophyta</taxon>
        <taxon>Tracheophyta</taxon>
        <taxon>Spermatophyta</taxon>
        <taxon>Magnoliopsida</taxon>
        <taxon>eudicotyledons</taxon>
        <taxon>Gunneridae</taxon>
        <taxon>Pentapetalae</taxon>
        <taxon>rosids</taxon>
        <taxon>fabids</taxon>
        <taxon>Malpighiales</taxon>
        <taxon>Euphorbiaceae</taxon>
        <taxon>Crotonoideae</taxon>
        <taxon>Micrandreae</taxon>
        <taxon>Hevea</taxon>
    </lineage>
</organism>
<feature type="region of interest" description="Disordered" evidence="9">
    <location>
        <begin position="1"/>
        <end position="35"/>
    </location>
</feature>
<dbReference type="Pfam" id="PF13041">
    <property type="entry name" value="PPR_2"/>
    <property type="match status" value="2"/>
</dbReference>
<feature type="transmembrane region" description="Helical" evidence="10">
    <location>
        <begin position="836"/>
        <end position="858"/>
    </location>
</feature>
<dbReference type="CDD" id="cd11299">
    <property type="entry name" value="O-FucT_plant"/>
    <property type="match status" value="1"/>
</dbReference>
<keyword evidence="10" id="KW-0812">Transmembrane</keyword>
<feature type="repeat" description="PPR" evidence="8">
    <location>
        <begin position="493"/>
        <end position="527"/>
    </location>
</feature>
<reference evidence="11 12" key="1">
    <citation type="journal article" date="2020" name="Mol. Plant">
        <title>The Chromosome-Based Rubber Tree Genome Provides New Insights into Spurge Genome Evolution and Rubber Biosynthesis.</title>
        <authorList>
            <person name="Liu J."/>
            <person name="Shi C."/>
            <person name="Shi C.C."/>
            <person name="Li W."/>
            <person name="Zhang Q.J."/>
            <person name="Zhang Y."/>
            <person name="Li K."/>
            <person name="Lu H.F."/>
            <person name="Shi C."/>
            <person name="Zhu S.T."/>
            <person name="Xiao Z.Y."/>
            <person name="Nan H."/>
            <person name="Yue Y."/>
            <person name="Zhu X.G."/>
            <person name="Wu Y."/>
            <person name="Hong X.N."/>
            <person name="Fan G.Y."/>
            <person name="Tong Y."/>
            <person name="Zhang D."/>
            <person name="Mao C.L."/>
            <person name="Liu Y.L."/>
            <person name="Hao S.J."/>
            <person name="Liu W.Q."/>
            <person name="Lv M.Q."/>
            <person name="Zhang H.B."/>
            <person name="Liu Y."/>
            <person name="Hu-Tang G.R."/>
            <person name="Wang J.P."/>
            <person name="Wang J.H."/>
            <person name="Sun Y.H."/>
            <person name="Ni S.B."/>
            <person name="Chen W.B."/>
            <person name="Zhang X.C."/>
            <person name="Jiao Y.N."/>
            <person name="Eichler E.E."/>
            <person name="Li G.H."/>
            <person name="Liu X."/>
            <person name="Gao L.Z."/>
        </authorList>
    </citation>
    <scope>NUCLEOTIDE SEQUENCE [LARGE SCALE GENOMIC DNA]</scope>
    <source>
        <strain evidence="12">cv. GT1</strain>
        <tissue evidence="11">Leaf</tissue>
    </source>
</reference>
<dbReference type="Pfam" id="PF10250">
    <property type="entry name" value="O-FucT"/>
    <property type="match status" value="2"/>
</dbReference>
<dbReference type="Gene3D" id="1.25.40.10">
    <property type="entry name" value="Tetratricopeptide repeat domain"/>
    <property type="match status" value="5"/>
</dbReference>
<dbReference type="PANTHER" id="PTHR47926:SF342">
    <property type="entry name" value="TETRATRICOPEPTIDE-LIKE HELICAL DOMAIN-CONTAINING PROTEIN-RELATED"/>
    <property type="match status" value="1"/>
</dbReference>
<keyword evidence="4" id="KW-0677">Repeat</keyword>
<evidence type="ECO:0000256" key="3">
    <source>
        <dbReference type="ARBA" id="ARBA00022679"/>
    </source>
</evidence>
<comment type="caution">
    <text evidence="11">The sequence shown here is derived from an EMBL/GenBank/DDBJ whole genome shotgun (WGS) entry which is preliminary data.</text>
</comment>
<dbReference type="GO" id="GO:0009451">
    <property type="term" value="P:RNA modification"/>
    <property type="evidence" value="ECO:0007669"/>
    <property type="project" value="InterPro"/>
</dbReference>
<dbReference type="SUPFAM" id="SSF48452">
    <property type="entry name" value="TPR-like"/>
    <property type="match status" value="1"/>
</dbReference>
<evidence type="ECO:0000313" key="11">
    <source>
        <dbReference type="EMBL" id="KAF2296753.1"/>
    </source>
</evidence>
<dbReference type="InterPro" id="IPR002885">
    <property type="entry name" value="PPR_rpt"/>
</dbReference>
<evidence type="ECO:0000256" key="9">
    <source>
        <dbReference type="SAM" id="MobiDB-lite"/>
    </source>
</evidence>
<feature type="repeat" description="PPR" evidence="8">
    <location>
        <begin position="596"/>
        <end position="630"/>
    </location>
</feature>
<dbReference type="InterPro" id="IPR019378">
    <property type="entry name" value="GDP-Fuc_O-FucTrfase"/>
</dbReference>
<dbReference type="FunFam" id="1.25.40.10:FF:002091">
    <property type="entry name" value="Pentatricopeptide repeat-containing protein At4g08210"/>
    <property type="match status" value="1"/>
</dbReference>
<dbReference type="Pfam" id="PF20431">
    <property type="entry name" value="E_motif"/>
    <property type="match status" value="1"/>
</dbReference>
<keyword evidence="3" id="KW-0808">Transferase</keyword>
<evidence type="ECO:0000313" key="12">
    <source>
        <dbReference type="Proteomes" id="UP000467840"/>
    </source>
</evidence>
<keyword evidence="12" id="KW-1185">Reference proteome</keyword>
<dbReference type="Pfam" id="PF01535">
    <property type="entry name" value="PPR"/>
    <property type="match status" value="5"/>
</dbReference>
<evidence type="ECO:0000256" key="2">
    <source>
        <dbReference type="ARBA" id="ARBA00022676"/>
    </source>
</evidence>
<keyword evidence="5" id="KW-0294">Fucose metabolism</keyword>
<dbReference type="FunFam" id="1.25.40.10:FF:000243">
    <property type="entry name" value="Pentatricopeptide repeat-containing protein chloroplastic"/>
    <property type="match status" value="1"/>
</dbReference>
<keyword evidence="6" id="KW-0119">Carbohydrate metabolism</keyword>
<evidence type="ECO:0000256" key="1">
    <source>
        <dbReference type="ARBA" id="ARBA00007737"/>
    </source>
</evidence>
<comment type="similarity">
    <text evidence="1">Belongs to the glycosyltransferase GT106 family.</text>
</comment>
<dbReference type="GO" id="GO:0003723">
    <property type="term" value="F:RNA binding"/>
    <property type="evidence" value="ECO:0007669"/>
    <property type="project" value="InterPro"/>
</dbReference>
<dbReference type="AlphaFoldDB" id="A0A6A6L9H6"/>
<evidence type="ECO:0000256" key="4">
    <source>
        <dbReference type="ARBA" id="ARBA00022737"/>
    </source>
</evidence>
<keyword evidence="10" id="KW-1133">Transmembrane helix</keyword>
<evidence type="ECO:0000256" key="10">
    <source>
        <dbReference type="SAM" id="Phobius"/>
    </source>
</evidence>
<proteinExistence type="inferred from homology"/>
<dbReference type="InterPro" id="IPR046960">
    <property type="entry name" value="PPR_At4g14850-like_plant"/>
</dbReference>
<dbReference type="FunFam" id="1.25.40.10:FF:000442">
    <property type="entry name" value="Pentatricopeptide repeat-containing protein At3g49710"/>
    <property type="match status" value="1"/>
</dbReference>
<dbReference type="PANTHER" id="PTHR47926">
    <property type="entry name" value="PENTATRICOPEPTIDE REPEAT-CONTAINING PROTEIN"/>
    <property type="match status" value="1"/>
</dbReference>
<gene>
    <name evidence="11" type="ORF">GH714_001661</name>
</gene>
<dbReference type="Proteomes" id="UP000467840">
    <property type="component" value="Chromosome 18"/>
</dbReference>
<dbReference type="Pfam" id="PF12854">
    <property type="entry name" value="PPR_1"/>
    <property type="match status" value="1"/>
</dbReference>
<dbReference type="InterPro" id="IPR011990">
    <property type="entry name" value="TPR-like_helical_dom_sf"/>
</dbReference>
<evidence type="ECO:0000256" key="7">
    <source>
        <dbReference type="ARBA" id="ARBA00030350"/>
    </source>
</evidence>
<dbReference type="FunFam" id="1.25.40.10:FF:000285">
    <property type="entry name" value="Pentatricopeptide repeat-containing protein, chloroplastic"/>
    <property type="match status" value="1"/>
</dbReference>
<accession>A0A6A6L9H6</accession>
<evidence type="ECO:0000256" key="8">
    <source>
        <dbReference type="PROSITE-ProRule" id="PRU00708"/>
    </source>
</evidence>
<keyword evidence="10" id="KW-0472">Membrane</keyword>
<name>A0A6A6L9H6_HEVBR</name>
<feature type="transmembrane region" description="Helical" evidence="10">
    <location>
        <begin position="791"/>
        <end position="815"/>
    </location>
</feature>
<feature type="repeat" description="PPR" evidence="8">
    <location>
        <begin position="935"/>
        <end position="969"/>
    </location>
</feature>
<dbReference type="EMBL" id="JAAGAX010000012">
    <property type="protein sequence ID" value="KAF2296753.1"/>
    <property type="molecule type" value="Genomic_DNA"/>
</dbReference>
<keyword evidence="2" id="KW-0328">Glycosyltransferase</keyword>
<dbReference type="GO" id="GO:0006004">
    <property type="term" value="P:fucose metabolic process"/>
    <property type="evidence" value="ECO:0007669"/>
    <property type="project" value="UniProtKB-KW"/>
</dbReference>
<dbReference type="InterPro" id="IPR024709">
    <property type="entry name" value="FucosylTrfase_pln"/>
</dbReference>